<dbReference type="AlphaFoldDB" id="A0AAJ8DXE5"/>
<protein>
    <submittedName>
        <fullName evidence="1">Uncharacterized protein</fullName>
    </submittedName>
</protein>
<dbReference type="RefSeq" id="XP_059599643.1">
    <property type="nucleotide sequence ID" value="XM_059747760.1"/>
</dbReference>
<dbReference type="GeneID" id="84589931"/>
<reference evidence="1" key="1">
    <citation type="submission" date="2025-02" db="EMBL/GenBank/DDBJ databases">
        <authorList>
            <consortium name="NCBI Genome Project"/>
        </authorList>
    </citation>
    <scope>NUCLEOTIDE SEQUENCE</scope>
</reference>
<name>A0AAJ8DXE5_ASPNG</name>
<dbReference type="VEuPathDB" id="FungiDB:An01g04810"/>
<organism evidence="1">
    <name type="scientific">Aspergillus niger</name>
    <dbReference type="NCBI Taxonomy" id="5061"/>
    <lineage>
        <taxon>Eukaryota</taxon>
        <taxon>Fungi</taxon>
        <taxon>Dikarya</taxon>
        <taxon>Ascomycota</taxon>
        <taxon>Pezizomycotina</taxon>
        <taxon>Eurotiomycetes</taxon>
        <taxon>Eurotiomycetidae</taxon>
        <taxon>Eurotiales</taxon>
        <taxon>Aspergillaceae</taxon>
        <taxon>Aspergillus</taxon>
        <taxon>Aspergillus subgen. Circumdati</taxon>
    </lineage>
</organism>
<evidence type="ECO:0000313" key="1">
    <source>
        <dbReference type="RefSeq" id="XP_059599643.1"/>
    </source>
</evidence>
<dbReference type="KEGG" id="ang:An01g04810"/>
<sequence>MDSIVWDKNPVASHAASNGEFQIRMPCCKGAVYNPRAGIVTTVEPVIPTSLASGGMGDGERGWDGCVARDRGPFLLAFGVYHRWLVGLSVKQAGRDDPGSSSFLLRSLATICRSWIVRPLDSDNLVGQLSSVLSVAPHAANIS</sequence>
<gene>
    <name evidence="1" type="ORF">An01g04810</name>
</gene>
<accession>A0AAJ8DXE5</accession>
<reference evidence="1" key="2">
    <citation type="submission" date="2025-08" db="UniProtKB">
        <authorList>
            <consortium name="RefSeq"/>
        </authorList>
    </citation>
    <scope>IDENTIFICATION</scope>
</reference>
<proteinExistence type="predicted"/>